<dbReference type="Proteomes" id="UP000317421">
    <property type="component" value="Unassembled WGS sequence"/>
</dbReference>
<dbReference type="RefSeq" id="WP_146446244.1">
    <property type="nucleotide sequence ID" value="NZ_SJPR01000005.1"/>
</dbReference>
<dbReference type="SUPFAM" id="SSF88946">
    <property type="entry name" value="Sigma2 domain of RNA polymerase sigma factors"/>
    <property type="match status" value="1"/>
</dbReference>
<reference evidence="7 8" key="1">
    <citation type="submission" date="2019-02" db="EMBL/GenBank/DDBJ databases">
        <title>Deep-cultivation of Planctomycetes and their phenomic and genomic characterization uncovers novel biology.</title>
        <authorList>
            <person name="Wiegand S."/>
            <person name="Jogler M."/>
            <person name="Boedeker C."/>
            <person name="Pinto D."/>
            <person name="Vollmers J."/>
            <person name="Rivas-Marin E."/>
            <person name="Kohn T."/>
            <person name="Peeters S.H."/>
            <person name="Heuer A."/>
            <person name="Rast P."/>
            <person name="Oberbeckmann S."/>
            <person name="Bunk B."/>
            <person name="Jeske O."/>
            <person name="Meyerdierks A."/>
            <person name="Storesund J.E."/>
            <person name="Kallscheuer N."/>
            <person name="Luecker S."/>
            <person name="Lage O.M."/>
            <person name="Pohl T."/>
            <person name="Merkel B.J."/>
            <person name="Hornburger P."/>
            <person name="Mueller R.-W."/>
            <person name="Bruemmer F."/>
            <person name="Labrenz M."/>
            <person name="Spormann A.M."/>
            <person name="Op Den Camp H."/>
            <person name="Overmann J."/>
            <person name="Amann R."/>
            <person name="Jetten M.S.M."/>
            <person name="Mascher T."/>
            <person name="Medema M.H."/>
            <person name="Devos D.P."/>
            <person name="Kaster A.-K."/>
            <person name="Ovreas L."/>
            <person name="Rohde M."/>
            <person name="Galperin M.Y."/>
            <person name="Jogler C."/>
        </authorList>
    </citation>
    <scope>NUCLEOTIDE SEQUENCE [LARGE SCALE GENOMIC DNA]</scope>
    <source>
        <strain evidence="7 8">Pla108</strain>
    </source>
</reference>
<dbReference type="GO" id="GO:0003677">
    <property type="term" value="F:DNA binding"/>
    <property type="evidence" value="ECO:0007669"/>
    <property type="project" value="UniProtKB-KW"/>
</dbReference>
<dbReference type="OrthoDB" id="291381at2"/>
<dbReference type="InterPro" id="IPR053812">
    <property type="entry name" value="HTH_Sigma70_ECF-like"/>
</dbReference>
<comment type="similarity">
    <text evidence="1">Belongs to the sigma-70 factor family. ECF subfamily.</text>
</comment>
<protein>
    <submittedName>
        <fullName evidence="7">RNA polymerase sigma factor</fullName>
    </submittedName>
</protein>
<dbReference type="SUPFAM" id="SSF88659">
    <property type="entry name" value="Sigma3 and sigma4 domains of RNA polymerase sigma factors"/>
    <property type="match status" value="1"/>
</dbReference>
<dbReference type="Pfam" id="PF07638">
    <property type="entry name" value="Sigma70_ECF"/>
    <property type="match status" value="1"/>
</dbReference>
<keyword evidence="2" id="KW-0805">Transcription regulation</keyword>
<organism evidence="7 8">
    <name type="scientific">Botrimarina colliarenosi</name>
    <dbReference type="NCBI Taxonomy" id="2528001"/>
    <lineage>
        <taxon>Bacteria</taxon>
        <taxon>Pseudomonadati</taxon>
        <taxon>Planctomycetota</taxon>
        <taxon>Planctomycetia</taxon>
        <taxon>Pirellulales</taxon>
        <taxon>Lacipirellulaceae</taxon>
        <taxon>Botrimarina</taxon>
    </lineage>
</organism>
<dbReference type="PANTHER" id="PTHR43133">
    <property type="entry name" value="RNA POLYMERASE ECF-TYPE SIGMA FACTO"/>
    <property type="match status" value="1"/>
</dbReference>
<evidence type="ECO:0000259" key="6">
    <source>
        <dbReference type="Pfam" id="PF07638"/>
    </source>
</evidence>
<comment type="caution">
    <text evidence="7">The sequence shown here is derived from an EMBL/GenBank/DDBJ whole genome shotgun (WGS) entry which is preliminary data.</text>
</comment>
<dbReference type="EMBL" id="SJPR01000005">
    <property type="protein sequence ID" value="TWT95406.1"/>
    <property type="molecule type" value="Genomic_DNA"/>
</dbReference>
<accession>A0A5C6A7I9</accession>
<keyword evidence="5" id="KW-0804">Transcription</keyword>
<evidence type="ECO:0000256" key="1">
    <source>
        <dbReference type="ARBA" id="ARBA00010641"/>
    </source>
</evidence>
<evidence type="ECO:0000256" key="4">
    <source>
        <dbReference type="ARBA" id="ARBA00023125"/>
    </source>
</evidence>
<dbReference type="Gene3D" id="1.10.1740.10">
    <property type="match status" value="1"/>
</dbReference>
<dbReference type="PANTHER" id="PTHR43133:SF8">
    <property type="entry name" value="RNA POLYMERASE SIGMA FACTOR HI_1459-RELATED"/>
    <property type="match status" value="1"/>
</dbReference>
<evidence type="ECO:0000256" key="3">
    <source>
        <dbReference type="ARBA" id="ARBA00023082"/>
    </source>
</evidence>
<feature type="domain" description="RNA polymerase sigma-70 ECF-like HTH" evidence="6">
    <location>
        <begin position="6"/>
        <end position="195"/>
    </location>
</feature>
<gene>
    <name evidence="7" type="ORF">Pla108_35540</name>
</gene>
<evidence type="ECO:0000313" key="8">
    <source>
        <dbReference type="Proteomes" id="UP000317421"/>
    </source>
</evidence>
<name>A0A5C6A7I9_9BACT</name>
<proteinExistence type="inferred from homology"/>
<dbReference type="GO" id="GO:0006352">
    <property type="term" value="P:DNA-templated transcription initiation"/>
    <property type="evidence" value="ECO:0007669"/>
    <property type="project" value="InterPro"/>
</dbReference>
<keyword evidence="4" id="KW-0238">DNA-binding</keyword>
<dbReference type="AlphaFoldDB" id="A0A5C6A7I9"/>
<evidence type="ECO:0000256" key="2">
    <source>
        <dbReference type="ARBA" id="ARBA00023015"/>
    </source>
</evidence>
<dbReference type="GO" id="GO:0016987">
    <property type="term" value="F:sigma factor activity"/>
    <property type="evidence" value="ECO:0007669"/>
    <property type="project" value="UniProtKB-KW"/>
</dbReference>
<evidence type="ECO:0000256" key="5">
    <source>
        <dbReference type="ARBA" id="ARBA00023163"/>
    </source>
</evidence>
<dbReference type="InterPro" id="IPR013325">
    <property type="entry name" value="RNA_pol_sigma_r2"/>
</dbReference>
<keyword evidence="3" id="KW-0731">Sigma factor</keyword>
<keyword evidence="8" id="KW-1185">Reference proteome</keyword>
<dbReference type="InterPro" id="IPR013324">
    <property type="entry name" value="RNA_pol_sigma_r3/r4-like"/>
</dbReference>
<dbReference type="InterPro" id="IPR039425">
    <property type="entry name" value="RNA_pol_sigma-70-like"/>
</dbReference>
<evidence type="ECO:0000313" key="7">
    <source>
        <dbReference type="EMBL" id="TWT95406.1"/>
    </source>
</evidence>
<sequence>MTPTGSVSVWIAGLQSGDAAAFESIWRRYAQQLAADVQRRLSARSAAYDGEDVAQSVFTAIWTAAESGRLQEVRSRDELWWFLTAIAQRKSIDRLRRDNAQKRGGGRVEGESSLNGRGVLFSIDRLIGEAPAPDFIAEMQEQYAVLMASLGEDLLVQIAHARLAGYDVAEIAQRVGVSHRTVERKLKIIRGRWASRLDDADEGTAAADERR</sequence>